<feature type="domain" description="Root UVB sensitive protein C-terminal" evidence="4">
    <location>
        <begin position="574"/>
        <end position="683"/>
    </location>
</feature>
<dbReference type="InterPro" id="IPR054549">
    <property type="entry name" value="UVB_sens_RUS_dom"/>
</dbReference>
<dbReference type="PANTHER" id="PTHR12770">
    <property type="entry name" value="RUS1 FAMILY PROTEIN C16ORF58"/>
    <property type="match status" value="1"/>
</dbReference>
<evidence type="ECO:0000313" key="6">
    <source>
        <dbReference type="Proteomes" id="UP000825935"/>
    </source>
</evidence>
<comment type="caution">
    <text evidence="5">The sequence shown here is derived from an EMBL/GenBank/DDBJ whole genome shotgun (WGS) entry which is preliminary data.</text>
</comment>
<organism evidence="5 6">
    <name type="scientific">Ceratopteris richardii</name>
    <name type="common">Triangle waterfern</name>
    <dbReference type="NCBI Taxonomy" id="49495"/>
    <lineage>
        <taxon>Eukaryota</taxon>
        <taxon>Viridiplantae</taxon>
        <taxon>Streptophyta</taxon>
        <taxon>Embryophyta</taxon>
        <taxon>Tracheophyta</taxon>
        <taxon>Polypodiopsida</taxon>
        <taxon>Polypodiidae</taxon>
        <taxon>Polypodiales</taxon>
        <taxon>Pteridineae</taxon>
        <taxon>Pteridaceae</taxon>
        <taxon>Parkerioideae</taxon>
        <taxon>Ceratopteris</taxon>
    </lineage>
</organism>
<feature type="region of interest" description="Disordered" evidence="2">
    <location>
        <begin position="207"/>
        <end position="232"/>
    </location>
</feature>
<accession>A0A8T2TQK5</accession>
<dbReference type="Pfam" id="PF24160">
    <property type="entry name" value="UVB_sens_C"/>
    <property type="match status" value="1"/>
</dbReference>
<dbReference type="OMA" id="MGCTCTS"/>
<gene>
    <name evidence="5" type="ORF">KP509_11G021800</name>
</gene>
<sequence length="698" mass="76661">MQMLASPPCCQEGAPCRTWFDKPSKHTSGSVSSTAAKGRQLCLQRSPRNRNLLHSVTQFPQCRAESRLRCKLVIFKICCLRVDCVEEGQVGLRSSRSCRAHDEEKRDYGEALAEPMCGDPGEGGKGNGKEGGGGGTYSWHWESDWGNKGDEGNSRFLEAYFFSLLGFLNKNATKLLMPTIVLLLYFQRDMLANADAVVSSFKAFQVPDENGDSKNDSEKEGQSPTCDGQTEPDAVFEVQGGTWTRILIDYEKDEFIIDPVKESKRDAFSKDQHGSDIRDRPFEVISLSRATKQCLDFLKSVLLPDGYPECVTADYFDYTIWRMIQTIASQINGVLTTQALLYAVGLGKGAIPTAAALNWVLKDGIGYLGKIVLASYGRHFDVHPKGWRLVADLLENASYALELLTPMYPHLFVYLGAAAGAGRSASGLIQAATRSCFYAGFAAQRNFAEVIAKGEAQGMVSKFLGIALGIAVSAYVGASGPALVTTFLTVTSVHMICNVKSYQAVQLRTLNPYRACLVFGEYIRGSVVASVEEVNAAEPFFSEVPFLLPKHKKKIAVNLLSSQTKENARVIAGKLKLGVSFPSVIRSQAEALELFEIYDNEQYILVKRHNTYQALLREGATSHDLLKLVLQACYIHQLQSGSADASDSYFDTSVLRASHKLAEDNLNMLKQKLVSAGWSLSDGLIARPLPYRLMVASV</sequence>
<dbReference type="OrthoDB" id="364779at2759"/>
<evidence type="ECO:0000256" key="1">
    <source>
        <dbReference type="ARBA" id="ARBA00007558"/>
    </source>
</evidence>
<proteinExistence type="inferred from homology"/>
<evidence type="ECO:0000313" key="5">
    <source>
        <dbReference type="EMBL" id="KAH7424728.1"/>
    </source>
</evidence>
<dbReference type="AlphaFoldDB" id="A0A8T2TQK5"/>
<keyword evidence="6" id="KW-1185">Reference proteome</keyword>
<dbReference type="EMBL" id="CM035416">
    <property type="protein sequence ID" value="KAH7424728.1"/>
    <property type="molecule type" value="Genomic_DNA"/>
</dbReference>
<feature type="region of interest" description="Disordered" evidence="2">
    <location>
        <begin position="112"/>
        <end position="132"/>
    </location>
</feature>
<reference evidence="5" key="1">
    <citation type="submission" date="2021-08" db="EMBL/GenBank/DDBJ databases">
        <title>WGS assembly of Ceratopteris richardii.</title>
        <authorList>
            <person name="Marchant D.B."/>
            <person name="Chen G."/>
            <person name="Jenkins J."/>
            <person name="Shu S."/>
            <person name="Leebens-Mack J."/>
            <person name="Grimwood J."/>
            <person name="Schmutz J."/>
            <person name="Soltis P."/>
            <person name="Soltis D."/>
            <person name="Chen Z.-H."/>
        </authorList>
    </citation>
    <scope>NUCLEOTIDE SEQUENCE</scope>
    <source>
        <strain evidence="5">Whitten #5841</strain>
        <tissue evidence="5">Leaf</tissue>
    </source>
</reference>
<comment type="similarity">
    <text evidence="1">Belongs to the RUS1 family.</text>
</comment>
<feature type="compositionally biased region" description="Gly residues" evidence="2">
    <location>
        <begin position="120"/>
        <end position="132"/>
    </location>
</feature>
<dbReference type="Proteomes" id="UP000825935">
    <property type="component" value="Chromosome 11"/>
</dbReference>
<dbReference type="GO" id="GO:0032502">
    <property type="term" value="P:developmental process"/>
    <property type="evidence" value="ECO:0007669"/>
    <property type="project" value="TreeGrafter"/>
</dbReference>
<feature type="domain" description="Protein root UVB sensitive/RUS" evidence="3">
    <location>
        <begin position="289"/>
        <end position="524"/>
    </location>
</feature>
<dbReference type="GO" id="GO:0009941">
    <property type="term" value="C:chloroplast envelope"/>
    <property type="evidence" value="ECO:0007669"/>
    <property type="project" value="TreeGrafter"/>
</dbReference>
<dbReference type="PANTHER" id="PTHR12770:SF22">
    <property type="entry name" value="PROTEIN ROOT UVB SENSITIVE 1, CHLOROPLASTIC"/>
    <property type="match status" value="1"/>
</dbReference>
<evidence type="ECO:0000256" key="2">
    <source>
        <dbReference type="SAM" id="MobiDB-lite"/>
    </source>
</evidence>
<evidence type="ECO:0000259" key="3">
    <source>
        <dbReference type="Pfam" id="PF04884"/>
    </source>
</evidence>
<dbReference type="GO" id="GO:0010224">
    <property type="term" value="P:response to UV-B"/>
    <property type="evidence" value="ECO:0007669"/>
    <property type="project" value="TreeGrafter"/>
</dbReference>
<dbReference type="Pfam" id="PF04884">
    <property type="entry name" value="UVB_sens_prot"/>
    <property type="match status" value="1"/>
</dbReference>
<protein>
    <submittedName>
        <fullName evidence="5">Uncharacterized protein</fullName>
    </submittedName>
</protein>
<name>A0A8T2TQK5_CERRI</name>
<dbReference type="InterPro" id="IPR055412">
    <property type="entry name" value="UVB_sens_C"/>
</dbReference>
<feature type="compositionally biased region" description="Basic and acidic residues" evidence="2">
    <location>
        <begin position="211"/>
        <end position="221"/>
    </location>
</feature>
<evidence type="ECO:0000259" key="4">
    <source>
        <dbReference type="Pfam" id="PF24160"/>
    </source>
</evidence>
<dbReference type="InterPro" id="IPR006968">
    <property type="entry name" value="RUS_fam"/>
</dbReference>